<name>A0ABW5M2D6_9BACT</name>
<accession>A0ABW5M2D6</accession>
<dbReference type="SUPFAM" id="SSF53756">
    <property type="entry name" value="UDP-Glycosyltransferase/glycogen phosphorylase"/>
    <property type="match status" value="1"/>
</dbReference>
<keyword evidence="2" id="KW-1185">Reference proteome</keyword>
<organism evidence="1 2">
    <name type="scientific">Spirosoma soli</name>
    <dbReference type="NCBI Taxonomy" id="1770529"/>
    <lineage>
        <taxon>Bacteria</taxon>
        <taxon>Pseudomonadati</taxon>
        <taxon>Bacteroidota</taxon>
        <taxon>Cytophagia</taxon>
        <taxon>Cytophagales</taxon>
        <taxon>Cytophagaceae</taxon>
        <taxon>Spirosoma</taxon>
    </lineage>
</organism>
<protein>
    <submittedName>
        <fullName evidence="1">Glycosyltransferase</fullName>
    </submittedName>
</protein>
<evidence type="ECO:0000313" key="2">
    <source>
        <dbReference type="Proteomes" id="UP001597469"/>
    </source>
</evidence>
<dbReference type="RefSeq" id="WP_381521750.1">
    <property type="nucleotide sequence ID" value="NZ_JBHULN010000004.1"/>
</dbReference>
<evidence type="ECO:0000313" key="1">
    <source>
        <dbReference type="EMBL" id="MFD2570784.1"/>
    </source>
</evidence>
<dbReference type="Proteomes" id="UP001597469">
    <property type="component" value="Unassembled WGS sequence"/>
</dbReference>
<dbReference type="EMBL" id="JBHULN010000004">
    <property type="protein sequence ID" value="MFD2570784.1"/>
    <property type="molecule type" value="Genomic_DNA"/>
</dbReference>
<comment type="caution">
    <text evidence="1">The sequence shown here is derived from an EMBL/GenBank/DDBJ whole genome shotgun (WGS) entry which is preliminary data.</text>
</comment>
<reference evidence="2" key="1">
    <citation type="journal article" date="2019" name="Int. J. Syst. Evol. Microbiol.">
        <title>The Global Catalogue of Microorganisms (GCM) 10K type strain sequencing project: providing services to taxonomists for standard genome sequencing and annotation.</title>
        <authorList>
            <consortium name="The Broad Institute Genomics Platform"/>
            <consortium name="The Broad Institute Genome Sequencing Center for Infectious Disease"/>
            <person name="Wu L."/>
            <person name="Ma J."/>
        </authorList>
    </citation>
    <scope>NUCLEOTIDE SEQUENCE [LARGE SCALE GENOMIC DNA]</scope>
    <source>
        <strain evidence="2">KCTC 42805</strain>
    </source>
</reference>
<gene>
    <name evidence="1" type="ORF">ACFSUS_09085</name>
</gene>
<dbReference type="Gene3D" id="3.40.50.2000">
    <property type="entry name" value="Glycogen Phosphorylase B"/>
    <property type="match status" value="1"/>
</dbReference>
<sequence length="332" mass="38959">MKRNTRKRYLGTVIDPSIGIITLNSHINLNDFSKELYPYIDRKIYVICGLWWSIESIKEIIQMIYIIAKNKILYPKINVSILCNTQKELKILKFLKINAIYCNHNCFIDENIFDINNNKKKYKAVYNAVLSRFKRHILCSKIEGLTLITYKYDNTKYKKYLEENLHSAVWQNYKENGAIVFLTSDESASVYNQSYVGLALSKVEGAMYSSTEYLLCGIPVVSTKSKGGRDIFYNIYNSIICKANSTDVSMAVDILSKRNVNPYKIRKDTLELMLAHRQRFVEHINLIIKKNNLGYDIRDTWNNWYINKLRHELYVEDLKDLLFKKAVEVNQF</sequence>
<proteinExistence type="predicted"/>